<keyword evidence="2" id="KW-1185">Reference proteome</keyword>
<organism evidence="1 2">
    <name type="scientific">Streptomyces polyasparticus</name>
    <dbReference type="NCBI Taxonomy" id="2767826"/>
    <lineage>
        <taxon>Bacteria</taxon>
        <taxon>Bacillati</taxon>
        <taxon>Actinomycetota</taxon>
        <taxon>Actinomycetes</taxon>
        <taxon>Kitasatosporales</taxon>
        <taxon>Streptomycetaceae</taxon>
        <taxon>Streptomyces</taxon>
    </lineage>
</organism>
<dbReference type="Proteomes" id="UP000642284">
    <property type="component" value="Unassembled WGS sequence"/>
</dbReference>
<comment type="caution">
    <text evidence="1">The sequence shown here is derived from an EMBL/GenBank/DDBJ whole genome shotgun (WGS) entry which is preliminary data.</text>
</comment>
<reference evidence="1 2" key="1">
    <citation type="submission" date="2020-08" db="EMBL/GenBank/DDBJ databases">
        <title>Genemic of Streptomyces polyaspartic.</title>
        <authorList>
            <person name="Liu W."/>
        </authorList>
    </citation>
    <scope>NUCLEOTIDE SEQUENCE [LARGE SCALE GENOMIC DNA]</scope>
    <source>
        <strain evidence="1 2">TRM66268-LWL</strain>
    </source>
</reference>
<sequence length="331" mass="35717">MLNDFLTDVEVSFMATYMDNPIFGANVRSNSMEPIPVLLLEPHRVMVSKDTTTGAMYEARTERLISGGFGRMVGPVWQLKTIEGWGIWRTETGLILRDPDGEIVAQGVIDVDPSWISAVADMGYVTVFHGAPLGVRIPEGRDIASYGTEERAAELRQARDNGHLSAGIVAWKGVGGGALKWSLLMPGAFDIPLPVAYMPIWNLTPHGGAQAFGFTYLEVADHIPVATGMVASLSERDIDLVRPGERDPHLTLLAGFRAVSAEEREFFSQWREAVLENGAVVVIAGVKDLPVGPGVGLPELLAGQKIVSESWAAVVPVSDEQLLPGGFHPLP</sequence>
<accession>A0ABR7SVC7</accession>
<proteinExistence type="predicted"/>
<name>A0ABR7SVC7_9ACTN</name>
<protein>
    <submittedName>
        <fullName evidence="1">Uncharacterized protein</fullName>
    </submittedName>
</protein>
<evidence type="ECO:0000313" key="1">
    <source>
        <dbReference type="EMBL" id="MBC9719466.1"/>
    </source>
</evidence>
<dbReference type="RefSeq" id="WP_187819866.1">
    <property type="nucleotide sequence ID" value="NZ_JACTVJ010000043.1"/>
</dbReference>
<dbReference type="EMBL" id="JACTVJ010000043">
    <property type="protein sequence ID" value="MBC9719466.1"/>
    <property type="molecule type" value="Genomic_DNA"/>
</dbReference>
<evidence type="ECO:0000313" key="2">
    <source>
        <dbReference type="Proteomes" id="UP000642284"/>
    </source>
</evidence>
<gene>
    <name evidence="1" type="ORF">H9Y04_43865</name>
</gene>